<keyword evidence="7" id="KW-1185">Reference proteome</keyword>
<reference evidence="6" key="2">
    <citation type="submission" date="2006-05" db="EMBL/GenBank/DDBJ databases">
        <title>Sequencing of the draft genome and assembly of Desulfuromonas acetoxidans DSM 684.</title>
        <authorList>
            <consortium name="US DOE Joint Genome Institute (JGI-PGF)"/>
            <person name="Copeland A."/>
            <person name="Lucas S."/>
            <person name="Lapidus A."/>
            <person name="Barry K."/>
            <person name="Detter J.C."/>
            <person name="Glavina del Rio T."/>
            <person name="Hammon N."/>
            <person name="Israni S."/>
            <person name="Dalin E."/>
            <person name="Tice H."/>
            <person name="Bruce D."/>
            <person name="Pitluck S."/>
            <person name="Richardson P."/>
        </authorList>
    </citation>
    <scope>NUCLEOTIDE SEQUENCE [LARGE SCALE GENOMIC DNA]</scope>
    <source>
        <strain evidence="6">DSM 684</strain>
    </source>
</reference>
<comment type="catalytic activity">
    <reaction evidence="1">
        <text>3'-dephospho-CoA + ATP = 2'-(5''-triphospho-alpha-D-ribosyl)-3'-dephospho-CoA + adenine</text>
        <dbReference type="Rhea" id="RHEA:15117"/>
        <dbReference type="ChEBI" id="CHEBI:16708"/>
        <dbReference type="ChEBI" id="CHEBI:30616"/>
        <dbReference type="ChEBI" id="CHEBI:57328"/>
        <dbReference type="ChEBI" id="CHEBI:61378"/>
        <dbReference type="EC" id="2.4.2.52"/>
    </reaction>
</comment>
<gene>
    <name evidence="6" type="ORF">Dace_1517</name>
</gene>
<dbReference type="GO" id="GO:0051191">
    <property type="term" value="P:prosthetic group biosynthetic process"/>
    <property type="evidence" value="ECO:0007669"/>
    <property type="project" value="TreeGrafter"/>
</dbReference>
<proteinExistence type="predicted"/>
<dbReference type="Proteomes" id="UP000005695">
    <property type="component" value="Unassembled WGS sequence"/>
</dbReference>
<evidence type="ECO:0000256" key="4">
    <source>
        <dbReference type="ARBA" id="ARBA00022741"/>
    </source>
</evidence>
<evidence type="ECO:0000313" key="6">
    <source>
        <dbReference type="EMBL" id="EAT15655.1"/>
    </source>
</evidence>
<dbReference type="EC" id="2.4.2.52" evidence="2"/>
<dbReference type="GO" id="GO:0046917">
    <property type="term" value="F:triphosphoribosyl-dephospho-CoA synthase activity"/>
    <property type="evidence" value="ECO:0007669"/>
    <property type="project" value="UniProtKB-EC"/>
</dbReference>
<dbReference type="PANTHER" id="PTHR30201:SF2">
    <property type="entry name" value="2-(5''-TRIPHOSPHORIBOSYL)-3'-DEPHOSPHOCOENZYME-A SYNTHASE"/>
    <property type="match status" value="1"/>
</dbReference>
<organism evidence="6 7">
    <name type="scientific">Desulfuromonas acetoxidans (strain DSM 684 / 11070)</name>
    <dbReference type="NCBI Taxonomy" id="281689"/>
    <lineage>
        <taxon>Bacteria</taxon>
        <taxon>Pseudomonadati</taxon>
        <taxon>Thermodesulfobacteriota</taxon>
        <taxon>Desulfuromonadia</taxon>
        <taxon>Desulfuromonadales</taxon>
        <taxon>Desulfuromonadaceae</taxon>
        <taxon>Desulfuromonas</taxon>
    </lineage>
</organism>
<name>Q1JZB2_DESA6</name>
<dbReference type="GO" id="GO:0016757">
    <property type="term" value="F:glycosyltransferase activity"/>
    <property type="evidence" value="ECO:0007669"/>
    <property type="project" value="UniProtKB-KW"/>
</dbReference>
<evidence type="ECO:0000313" key="7">
    <source>
        <dbReference type="Proteomes" id="UP000005695"/>
    </source>
</evidence>
<dbReference type="EMBL" id="AAEW02000009">
    <property type="protein sequence ID" value="EAT15655.1"/>
    <property type="molecule type" value="Genomic_DNA"/>
</dbReference>
<dbReference type="PANTHER" id="PTHR30201">
    <property type="entry name" value="TRIPHOSPHORIBOSYL-DEPHOSPHO-COA SYNTHASE"/>
    <property type="match status" value="1"/>
</dbReference>
<dbReference type="AlphaFoldDB" id="Q1JZB2"/>
<dbReference type="InterPro" id="IPR002736">
    <property type="entry name" value="CitG"/>
</dbReference>
<evidence type="ECO:0000256" key="3">
    <source>
        <dbReference type="ARBA" id="ARBA00022679"/>
    </source>
</evidence>
<dbReference type="RefSeq" id="WP_006000630.1">
    <property type="nucleotide sequence ID" value="NZ_AAEW02000009.1"/>
</dbReference>
<keyword evidence="3 6" id="KW-0808">Transferase</keyword>
<protein>
    <recommendedName>
        <fullName evidence="2">triphosphoribosyl-dephospho-CoA synthase</fullName>
        <ecNumber evidence="2">2.4.2.52</ecNumber>
    </recommendedName>
</protein>
<evidence type="ECO:0000256" key="1">
    <source>
        <dbReference type="ARBA" id="ARBA00001210"/>
    </source>
</evidence>
<reference evidence="6" key="1">
    <citation type="submission" date="2006-05" db="EMBL/GenBank/DDBJ databases">
        <title>Annotation of the draft genome assembly of Desulfuromonas acetoxidans DSM 684.</title>
        <authorList>
            <consortium name="US DOE Joint Genome Institute (JGI-ORNL)"/>
            <person name="Larimer F."/>
            <person name="Land M."/>
            <person name="Hauser L."/>
        </authorList>
    </citation>
    <scope>NUCLEOTIDE SEQUENCE [LARGE SCALE GENOMIC DNA]</scope>
    <source>
        <strain evidence="6">DSM 684</strain>
    </source>
</reference>
<dbReference type="Gene3D" id="1.10.4200.10">
    <property type="entry name" value="Triphosphoribosyl-dephospho-CoA protein"/>
    <property type="match status" value="1"/>
</dbReference>
<dbReference type="OrthoDB" id="114886at2"/>
<keyword evidence="4" id="KW-0547">Nucleotide-binding</keyword>
<evidence type="ECO:0000256" key="5">
    <source>
        <dbReference type="ARBA" id="ARBA00022840"/>
    </source>
</evidence>
<comment type="caution">
    <text evidence="6">The sequence shown here is derived from an EMBL/GenBank/DDBJ whole genome shotgun (WGS) entry which is preliminary data.</text>
</comment>
<accession>Q1JZB2</accession>
<sequence>MIRMPLYAPLTTICRTLPDDRLSEAFCRGARRELLLTPKPGLVDVFDNGSHDDLNLIVMQQSIDLLPLYYHDLMAITLSPFDPEVVRTVGLAAEERMMIHCGTNTHKGYVFLSGLVLLALRYGRDLRHNLRQLSRQLFAGGRQSGSHGVACQHLYGCTGIVGECLDGLPSLFEHGLPCYRSYRNQGMDETRAGLALMGRLMQVVEDTTSYHRAGMHGATVIRHDGVVLEKRLAAGGQVEDWLVQRNHYYRQLNLTMGGVADMMALTFALDQLLDEEGAAS</sequence>
<dbReference type="Pfam" id="PF01874">
    <property type="entry name" value="CitG"/>
    <property type="match status" value="1"/>
</dbReference>
<dbReference type="GO" id="GO:0005524">
    <property type="term" value="F:ATP binding"/>
    <property type="evidence" value="ECO:0007669"/>
    <property type="project" value="UniProtKB-KW"/>
</dbReference>
<keyword evidence="5" id="KW-0067">ATP-binding</keyword>
<evidence type="ECO:0000256" key="2">
    <source>
        <dbReference type="ARBA" id="ARBA00012074"/>
    </source>
</evidence>